<dbReference type="SUPFAM" id="SSF75217">
    <property type="entry name" value="alpha/beta knot"/>
    <property type="match status" value="2"/>
</dbReference>
<feature type="compositionally biased region" description="Basic and acidic residues" evidence="3">
    <location>
        <begin position="757"/>
        <end position="768"/>
    </location>
</feature>
<evidence type="ECO:0000256" key="2">
    <source>
        <dbReference type="ARBA" id="ARBA00022679"/>
    </source>
</evidence>
<accession>F0VPU8</accession>
<evidence type="ECO:0000313" key="6">
    <source>
        <dbReference type="Proteomes" id="UP000007494"/>
    </source>
</evidence>
<dbReference type="InterPro" id="IPR029026">
    <property type="entry name" value="tRNA_m1G_MTases_N"/>
</dbReference>
<dbReference type="EMBL" id="FR823393">
    <property type="protein sequence ID" value="CBZ55745.1"/>
    <property type="molecule type" value="Genomic_DNA"/>
</dbReference>
<feature type="compositionally biased region" description="Basic and acidic residues" evidence="3">
    <location>
        <begin position="283"/>
        <end position="298"/>
    </location>
</feature>
<dbReference type="OrthoDB" id="241340at2759"/>
<gene>
    <name evidence="5" type="ORF">NCLIV_061700</name>
</gene>
<feature type="region of interest" description="Disordered" evidence="3">
    <location>
        <begin position="2243"/>
        <end position="2264"/>
    </location>
</feature>
<feature type="region of interest" description="Disordered" evidence="3">
    <location>
        <begin position="756"/>
        <end position="778"/>
    </location>
</feature>
<dbReference type="InParanoid" id="F0VPU8"/>
<feature type="compositionally biased region" description="Basic and acidic residues" evidence="3">
    <location>
        <begin position="1021"/>
        <end position="1036"/>
    </location>
</feature>
<feature type="compositionally biased region" description="Low complexity" evidence="3">
    <location>
        <begin position="8"/>
        <end position="25"/>
    </location>
</feature>
<evidence type="ECO:0000259" key="4">
    <source>
        <dbReference type="Pfam" id="PF00588"/>
    </source>
</evidence>
<dbReference type="InterPro" id="IPR044748">
    <property type="entry name" value="Trm3/TARBP1_C"/>
</dbReference>
<dbReference type="InterPro" id="IPR001537">
    <property type="entry name" value="SpoU_MeTrfase"/>
</dbReference>
<dbReference type="OMA" id="CQRKFVP"/>
<dbReference type="GeneID" id="13441176"/>
<dbReference type="InterPro" id="IPR045330">
    <property type="entry name" value="TRM3/TARBP1"/>
</dbReference>
<keyword evidence="6" id="KW-1185">Reference proteome</keyword>
<dbReference type="GO" id="GO:0003723">
    <property type="term" value="F:RNA binding"/>
    <property type="evidence" value="ECO:0007669"/>
    <property type="project" value="InterPro"/>
</dbReference>
<feature type="region of interest" description="Disordered" evidence="3">
    <location>
        <begin position="1"/>
        <end position="27"/>
    </location>
</feature>
<dbReference type="RefSeq" id="XP_003885771.1">
    <property type="nucleotide sequence ID" value="XM_003885722.1"/>
</dbReference>
<feature type="region of interest" description="Disordered" evidence="3">
    <location>
        <begin position="242"/>
        <end position="299"/>
    </location>
</feature>
<feature type="region of interest" description="Disordered" evidence="3">
    <location>
        <begin position="205"/>
        <end position="224"/>
    </location>
</feature>
<feature type="region of interest" description="Disordered" evidence="3">
    <location>
        <begin position="599"/>
        <end position="628"/>
    </location>
</feature>
<evidence type="ECO:0000256" key="1">
    <source>
        <dbReference type="ARBA" id="ARBA00022603"/>
    </source>
</evidence>
<dbReference type="PANTHER" id="PTHR12029:SF11">
    <property type="entry name" value="METHYLTRANSFERASE TARBP1-RELATED"/>
    <property type="match status" value="1"/>
</dbReference>
<dbReference type="Gene3D" id="3.40.1280.10">
    <property type="match status" value="1"/>
</dbReference>
<feature type="region of interest" description="Disordered" evidence="3">
    <location>
        <begin position="1325"/>
        <end position="1345"/>
    </location>
</feature>
<feature type="region of interest" description="Disordered" evidence="3">
    <location>
        <begin position="415"/>
        <end position="449"/>
    </location>
</feature>
<dbReference type="GO" id="GO:0030488">
    <property type="term" value="P:tRNA methylation"/>
    <property type="evidence" value="ECO:0007669"/>
    <property type="project" value="InterPro"/>
</dbReference>
<proteinExistence type="predicted"/>
<reference evidence="6" key="1">
    <citation type="journal article" date="2012" name="PLoS Pathog.">
        <title>Comparative genomics of the apicomplexan parasites Toxoplasma gondii and Neospora caninum: Coccidia differing in host range and transmission strategy.</title>
        <authorList>
            <person name="Reid A.J."/>
            <person name="Vermont S.J."/>
            <person name="Cotton J.A."/>
            <person name="Harris D."/>
            <person name="Hill-Cawthorne G.A."/>
            <person name="Konen-Waisman S."/>
            <person name="Latham S.M."/>
            <person name="Mourier T."/>
            <person name="Norton R."/>
            <person name="Quail M.A."/>
            <person name="Sanders M."/>
            <person name="Shanmugam D."/>
            <person name="Sohal A."/>
            <person name="Wasmuth J.D."/>
            <person name="Brunk B."/>
            <person name="Grigg M.E."/>
            <person name="Howard J.C."/>
            <person name="Parkinson J."/>
            <person name="Roos D.S."/>
            <person name="Trees A.J."/>
            <person name="Berriman M."/>
            <person name="Pain A."/>
            <person name="Wastling J.M."/>
        </authorList>
    </citation>
    <scope>NUCLEOTIDE SEQUENCE [LARGE SCALE GENOMIC DNA]</scope>
    <source>
        <strain evidence="6">Liverpool</strain>
    </source>
</reference>
<dbReference type="InterPro" id="IPR029028">
    <property type="entry name" value="Alpha/beta_knot_MTases"/>
</dbReference>
<feature type="domain" description="tRNA/rRNA methyltransferase SpoU type" evidence="4">
    <location>
        <begin position="2823"/>
        <end position="2907"/>
    </location>
</feature>
<feature type="region of interest" description="Disordered" evidence="3">
    <location>
        <begin position="852"/>
        <end position="882"/>
    </location>
</feature>
<keyword evidence="2 5" id="KW-0808">Transferase</keyword>
<sequence length="2918" mass="309123">MGPPSPPLSSCASPGASSSPHVSPASCPPPFSPALAALVRFCTDLSRLPVPGSASHNLLASFLDPLRLSPAVSSQEPSQACVSPRVDSRQGLVAEISDLLLPNVLFQFRLATALSDREVDTIEIAFPVSQLSGKTGVKAFSFSASGEQDRARDTGDASYPDRIACRSSPEATALSLTRLAPLSLPVARLLLESILILRARATPPFCRSADSSSPSPSPLPSGPEALQPFRLLLVLLSSTAVSGPSRREGKAAKKERRRERENKRREKGPNPSGDSATSASPVPREKTQKGKHGKESPRRALSWIELSSLQDRTITTKLACRILAELLSSPASEKASEACRFCLQKNQVEHSRSRDLDSEKQPKADGEGDALLFSPCACALSRGSLWILDELCRARNQARNAEDFQHGELGLSSAEKRAEGAEGDSTHGAGRALRGGHEQGDADETATPNSLAAREECHRLLAEAPLTCDGAVALLEAWMILLQENGEKTELRRLSLRVLPLLHDLCTSSTFQGTRKSIYSRVLPLVLGDGLSAGQASLFLLSLIATLLEGHSRLCFAVSRSVPPLPARATAPSGSPETSASSANLPSLIFPPSSCFVASSAEPGAQGDGVPSGPTAGDGAALEPSGDSLHAACSAVPPAFGRHDTPDLLRTKNGHLVDREDAFDLALRFPDLFFFPRLSVTKRGRWLYVAKTAGNATGPGEAAKNAHASLQARDERWAWLFQGLVDSTPLNRKRSRALLELFQATEQQPLLRALRATRGDREGGRDRGLPSGEADIPPRLAAEADGKLRDFAAELARCGVSPEAQEVGWQAFVQLLEALEDFSQHLVKQQWRHMRRLCALSAKVSLHLRLASGGSHQRQESVTRGGPGPHEKADGSGDAEPATWPGDAGETFCVLSFASFSPSFFSVVHACELGDRLREEDSRSASGSGRPISPLVLQPLWAETVLRRILSHDNALLTRSLLLVFLSSCVEEMRLHPLLAHCMQPQMRRATSAVQRGSAARASGDRGENLRSLQTPSETPRGGRADERHERHERQEGLASSSVWTSSFNLAARAAAAAEGGARRDSDGPPELLCIGWDFFLHALLPSLAASNLYSRSSDSHVVEKTVQRFIKSRLVAEYLIQTWSLHVTDAPCAASCGRPQMHVASSADPASGAARRCPPPAKTENSACLCGPVSGAVPSAQDAFSSLENLPRVVCGRAAERSVGEFLVAMSSCNLTYTPFRVWLQSLNSLATAPPSGPPCSPVSPGARGHSGDAPVCLGRGVSRERLPAFVCLLRQLLQHIPAVVRAPLCSRLLRFLSLHAQPSSLSPLDLALLFADAGAALPAPSPSRGDTPHPQAESGRSESVGIAPSNLAVGQKLLLTVFPDARAFRRALLSLFAVLLRDDPSHHVQGSDGRGLSGAPENEAGACEAKTQFVGDFPRDILCEKVAVGCLRMCDMARGLATDYDVQQEAAMLLFSSPALLRVYSRPTLPSLSVRSKLAALSAFLRLQCTAPLLSSSSSRGHSQAQAEAAWFTAELPSVASEVVAYIVCHLTTLARCTDEDSSGAGEDETPQGNPLSVHALCVSLPVYASTVNALSLLGSRHSGWLAPLIARCEEIVLASGLDPATQTSPRHLLLVAAALTLLSAAAPALLPAVSSVSACERSEDDPTQIEARAQRVCYLFLLVFLAKVNRHLAVQRRLAAPVFCTAQEDSDKGDMLLLATVAASPGGAPAPPLPLAPSEGPDSSSPPAASLFAFSEVGEFSTWPGILSSFHRARATLLDFLASASLGSSSSPAAAPSASLLGRFLHAELGGGSPSGSADLSGWAPSSIDFSPASLSPGSCAASVSPLPGAETPSASALDFSRLPPRLRASLDARMQAARQAPDVARLASSAGLSVSRVVALSLMSEIDGCPSPALPSLFRAIRRFALPMLLLPHQREAREETRAPPETAAGTLHSLHSVLSDFTSQTKRIILDRTETGLPLQGVREACAAVISPLMLATESLCVQERRRAEAGERAGASEDADTETDSEALQDAFVLNFARDLLGIGRSTLSVSRAAVVPLLSSLALLGLHPAAGFCGKTPEAPAAASAPWRLPSPYINLLAEILLHREFVLLDGASVMTVDPFGAAYPWRGEQAAGDDSAVDLSSPLAVLTSSDPAAFFFSPASVKSSLSPAFQPLALPPRLRRLRQTPAFVRLLALSFFHFLGQVVCSELPEAPQFDAPQGAAFRAFAADLLFRVSSRLLDVVTRSPSFSALASVQDAGDGPECSGTNKAGSTPAKDEAPQHHYLPMPNSCHHRILLRGWQALTSFAPFFRAAPPAFLLSLHSRLWKAVATPQLADVRHYIDLLAVQMLLLAPAQSCAPLAELLRTFDAPTQTLIGGLTIAGFYLLHGSASGAEAQSSQAAREERAHVSEVLFAAVVPHLTSNAAYLRGVSQYLVHEFLRKAQVEDGAAETGHASGLDEAGAGAPGARRDAGATDALRAQSAALGGDILRGLYRQLDESKECQKMREKCSEVFLLWQPHILGALETLLAVGQEGDADALDDTVNEATAAALAGVPVPPPACASSGASGSVLNGEGGSEASAAVAQTLLADFDMRPSWALAVALKDAIKEEMGVAWHGKARAPETRDPALASLETHAEKDVDEKGTNGGGTEEKGLDGEKQELVCQRKFVPQHHQRYEEEKGSEDLLSSWLYVGGEGETLQRELRQRGDLIVVASLIDKVPNLAGLARTCEVFDAKKLTIHNLDILNDPQFNTIGVSAHRWLPIEQVLCVGGDSGASRQTQELVSRFCVPTGDVGSLTSDEGGSGAHSFSFKTATVSVTAEPTVTAALATSLVLFRFQVAADNVGTYLLDLKSKGYTVVGVEQTGSSEMLENATFERKTALVLGAEKEGLPAALLALMDACIEIPQLGLIRSLNVHVTAAMVVWEYTKQHALGA</sequence>
<feature type="region of interest" description="Disordered" evidence="3">
    <location>
        <begin position="2435"/>
        <end position="2454"/>
    </location>
</feature>
<protein>
    <submittedName>
        <fullName evidence="5">Putative RNA methyltransferase, TrmH family domain-containing protein</fullName>
    </submittedName>
</protein>
<evidence type="ECO:0000313" key="5">
    <source>
        <dbReference type="EMBL" id="CBZ55745.1"/>
    </source>
</evidence>
<keyword evidence="1 5" id="KW-0489">Methyltransferase</keyword>
<name>F0VPU8_NEOCL</name>
<feature type="region of interest" description="Disordered" evidence="3">
    <location>
        <begin position="990"/>
        <end position="1041"/>
    </location>
</feature>
<dbReference type="PANTHER" id="PTHR12029">
    <property type="entry name" value="RNA METHYLTRANSFERASE"/>
    <property type="match status" value="1"/>
</dbReference>
<evidence type="ECO:0000256" key="3">
    <source>
        <dbReference type="SAM" id="MobiDB-lite"/>
    </source>
</evidence>
<dbReference type="Pfam" id="PF00588">
    <property type="entry name" value="SpoU_methylase"/>
    <property type="match status" value="1"/>
</dbReference>
<dbReference type="CDD" id="cd18091">
    <property type="entry name" value="SpoU-like_TRM3-like"/>
    <property type="match status" value="1"/>
</dbReference>
<dbReference type="Proteomes" id="UP000007494">
    <property type="component" value="Chromosome XII"/>
</dbReference>
<dbReference type="GO" id="GO:0016423">
    <property type="term" value="F:tRNA (guanine) methyltransferase activity"/>
    <property type="evidence" value="ECO:0007669"/>
    <property type="project" value="InterPro"/>
</dbReference>
<dbReference type="eggNOG" id="KOG0839">
    <property type="taxonomic scope" value="Eukaryota"/>
</dbReference>
<feature type="compositionally biased region" description="Basic and acidic residues" evidence="3">
    <location>
        <begin position="245"/>
        <end position="268"/>
    </location>
</feature>
<dbReference type="VEuPathDB" id="ToxoDB:NCLIV_061700"/>
<feature type="region of interest" description="Disordered" evidence="3">
    <location>
        <begin position="2619"/>
        <end position="2641"/>
    </location>
</feature>
<organism evidence="5 6">
    <name type="scientific">Neospora caninum (strain Liverpool)</name>
    <dbReference type="NCBI Taxonomy" id="572307"/>
    <lineage>
        <taxon>Eukaryota</taxon>
        <taxon>Sar</taxon>
        <taxon>Alveolata</taxon>
        <taxon>Apicomplexa</taxon>
        <taxon>Conoidasida</taxon>
        <taxon>Coccidia</taxon>
        <taxon>Eucoccidiorida</taxon>
        <taxon>Eimeriorina</taxon>
        <taxon>Sarcocystidae</taxon>
        <taxon>Neospora</taxon>
    </lineage>
</organism>